<dbReference type="Proteomes" id="UP001169242">
    <property type="component" value="Unassembled WGS sequence"/>
</dbReference>
<dbReference type="AlphaFoldDB" id="A0AA42DMD8"/>
<reference evidence="13" key="1">
    <citation type="journal article" date="2023" name="Int. J. Syst. Evol. Microbiol.">
        <title>&lt;i&gt;Holtiella tumoricola&lt;/i&gt; gen. nov. sp. nov., isolated from a human clinical sample.</title>
        <authorList>
            <person name="Allen-Vercoe E."/>
            <person name="Daigneault M.C."/>
            <person name="Vancuren S.J."/>
            <person name="Cochrane K."/>
            <person name="O'Neal L.L."/>
            <person name="Sankaranarayanan K."/>
            <person name="Lawson P.A."/>
        </authorList>
    </citation>
    <scope>NUCLEOTIDE SEQUENCE</scope>
    <source>
        <strain evidence="13">CC70A</strain>
    </source>
</reference>
<feature type="transmembrane region" description="Helical" evidence="10">
    <location>
        <begin position="121"/>
        <end position="145"/>
    </location>
</feature>
<evidence type="ECO:0000256" key="3">
    <source>
        <dbReference type="ARBA" id="ARBA00022448"/>
    </source>
</evidence>
<evidence type="ECO:0000313" key="13">
    <source>
        <dbReference type="EMBL" id="MDA3731842.1"/>
    </source>
</evidence>
<sequence>MKDKFWKVVGLGAYGMSIGIVLLPLIGVATSKYVKEIELIHFKRVASALGVSLSTSIVAMIVIILVGLGTSYCIAMYDFKWKKYVSQLLAIPLMLPPAVIGIFLLLTFGKQGMVGKYLADYGIQLTFSSGAVILVQIFIGLPFFIKTIEEHINTVDSEILESAQLEGCTKVEAFYYILLPLVKYGIINGLLMTSSRVLAEFGGTMLFAGNIEGKTQTLPLAIYSAMESSMSEALLIAFILLLLALGLTISVTYLTHRKEA</sequence>
<keyword evidence="6 10" id="KW-1133">Transmembrane helix</keyword>
<comment type="subcellular location">
    <subcellularLocation>
        <location evidence="10">Cell membrane</location>
        <topology evidence="10">Multi-pass membrane protein</topology>
    </subcellularLocation>
    <subcellularLocation>
        <location evidence="1">Membrane</location>
        <topology evidence="1">Multi-pass membrane protein</topology>
    </subcellularLocation>
</comment>
<name>A0AA42DMD8_9FIRM</name>
<dbReference type="InterPro" id="IPR035906">
    <property type="entry name" value="MetI-like_sf"/>
</dbReference>
<accession>A0AA42DMD8</accession>
<dbReference type="GO" id="GO:0005886">
    <property type="term" value="C:plasma membrane"/>
    <property type="evidence" value="ECO:0007669"/>
    <property type="project" value="UniProtKB-SubCell"/>
</dbReference>
<protein>
    <recommendedName>
        <fullName evidence="11">Molybdenum transport system permease</fullName>
    </recommendedName>
</protein>
<dbReference type="GO" id="GO:0015419">
    <property type="term" value="F:ABC-type sulfate transporter activity"/>
    <property type="evidence" value="ECO:0007669"/>
    <property type="project" value="InterPro"/>
</dbReference>
<evidence type="ECO:0000256" key="1">
    <source>
        <dbReference type="ARBA" id="ARBA00004141"/>
    </source>
</evidence>
<dbReference type="Gene3D" id="1.10.3720.10">
    <property type="entry name" value="MetI-like"/>
    <property type="match status" value="1"/>
</dbReference>
<comment type="subunit">
    <text evidence="2">The complex is composed of two ATP-binding proteins (CysA), two transmembrane proteins (CysT and CysW) and a solute-binding protein (CysP).</text>
</comment>
<comment type="function">
    <text evidence="9">Part of the ABC transporter complex CysAWTP (TC 3.A.1.6.1) involved in sulfate/thiosulfate import. Probably responsible for the translocation of the substrate across the membrane.</text>
</comment>
<evidence type="ECO:0000256" key="8">
    <source>
        <dbReference type="ARBA" id="ARBA00023136"/>
    </source>
</evidence>
<evidence type="ECO:0000256" key="4">
    <source>
        <dbReference type="ARBA" id="ARBA00022505"/>
    </source>
</evidence>
<feature type="transmembrane region" description="Helical" evidence="10">
    <location>
        <begin position="88"/>
        <end position="109"/>
    </location>
</feature>
<keyword evidence="8 10" id="KW-0472">Membrane</keyword>
<feature type="transmembrane region" description="Helical" evidence="10">
    <location>
        <begin position="233"/>
        <end position="254"/>
    </location>
</feature>
<keyword evidence="3 10" id="KW-0813">Transport</keyword>
<dbReference type="InterPro" id="IPR005667">
    <property type="entry name" value="Sulph_transpt2"/>
</dbReference>
<keyword evidence="5 10" id="KW-0812">Transmembrane</keyword>
<dbReference type="RefSeq" id="WP_271012163.1">
    <property type="nucleotide sequence ID" value="NZ_JAQIFT010000040.1"/>
</dbReference>
<keyword evidence="4 11" id="KW-0500">Molybdenum</keyword>
<organism evidence="13 14">
    <name type="scientific">Holtiella tumoricola</name>
    <dbReference type="NCBI Taxonomy" id="3018743"/>
    <lineage>
        <taxon>Bacteria</taxon>
        <taxon>Bacillati</taxon>
        <taxon>Bacillota</taxon>
        <taxon>Clostridia</taxon>
        <taxon>Lachnospirales</taxon>
        <taxon>Cellulosilyticaceae</taxon>
        <taxon>Holtiella</taxon>
    </lineage>
</organism>
<comment type="caution">
    <text evidence="13">The sequence shown here is derived from an EMBL/GenBank/DDBJ whole genome shotgun (WGS) entry which is preliminary data.</text>
</comment>
<keyword evidence="7" id="KW-0764">Sulfate transport</keyword>
<evidence type="ECO:0000313" key="14">
    <source>
        <dbReference type="Proteomes" id="UP001169242"/>
    </source>
</evidence>
<dbReference type="InterPro" id="IPR000515">
    <property type="entry name" value="MetI-like"/>
</dbReference>
<dbReference type="NCBIfam" id="TIGR02141">
    <property type="entry name" value="modB_ABC"/>
    <property type="match status" value="1"/>
</dbReference>
<evidence type="ECO:0000256" key="6">
    <source>
        <dbReference type="ARBA" id="ARBA00022989"/>
    </source>
</evidence>
<evidence type="ECO:0000256" key="7">
    <source>
        <dbReference type="ARBA" id="ARBA00023032"/>
    </source>
</evidence>
<keyword evidence="14" id="KW-1185">Reference proteome</keyword>
<dbReference type="PROSITE" id="PS50928">
    <property type="entry name" value="ABC_TM1"/>
    <property type="match status" value="1"/>
</dbReference>
<evidence type="ECO:0000256" key="9">
    <source>
        <dbReference type="ARBA" id="ARBA00025323"/>
    </source>
</evidence>
<keyword evidence="11" id="KW-1003">Cell membrane</keyword>
<dbReference type="InterPro" id="IPR011867">
    <property type="entry name" value="ModB_ABC"/>
</dbReference>
<dbReference type="SUPFAM" id="SSF161098">
    <property type="entry name" value="MetI-like"/>
    <property type="match status" value="1"/>
</dbReference>
<dbReference type="PANTHER" id="PTHR30406">
    <property type="entry name" value="SULFATE TRANSPORT SYSTEM PERMEASE PROTEIN"/>
    <property type="match status" value="1"/>
</dbReference>
<dbReference type="EMBL" id="JAQIFT010000040">
    <property type="protein sequence ID" value="MDA3731842.1"/>
    <property type="molecule type" value="Genomic_DNA"/>
</dbReference>
<evidence type="ECO:0000256" key="5">
    <source>
        <dbReference type="ARBA" id="ARBA00022692"/>
    </source>
</evidence>
<dbReference type="GO" id="GO:0015098">
    <property type="term" value="F:molybdate ion transmembrane transporter activity"/>
    <property type="evidence" value="ECO:0007669"/>
    <property type="project" value="UniProtKB-UniRule"/>
</dbReference>
<dbReference type="PANTHER" id="PTHR30406:SF8">
    <property type="entry name" value="SULFATE TRANSPORT SYSTEM PERMEASE PROTEIN CYST"/>
    <property type="match status" value="1"/>
</dbReference>
<comment type="function">
    <text evidence="11">Part of the binding-protein-dependent transport system for molybdenum; probably responsible for the translocation of the substrate across the membrane.</text>
</comment>
<feature type="domain" description="ABC transmembrane type-1" evidence="12">
    <location>
        <begin position="49"/>
        <end position="251"/>
    </location>
</feature>
<gene>
    <name evidence="13" type="primary">modB</name>
    <name evidence="13" type="ORF">PBV87_10165</name>
</gene>
<feature type="transmembrane region" description="Helical" evidence="10">
    <location>
        <begin position="46"/>
        <end position="68"/>
    </location>
</feature>
<evidence type="ECO:0000259" key="12">
    <source>
        <dbReference type="PROSITE" id="PS50928"/>
    </source>
</evidence>
<dbReference type="Pfam" id="PF00528">
    <property type="entry name" value="BPD_transp_1"/>
    <property type="match status" value="1"/>
</dbReference>
<dbReference type="CDD" id="cd06261">
    <property type="entry name" value="TM_PBP2"/>
    <property type="match status" value="1"/>
</dbReference>
<evidence type="ECO:0000256" key="10">
    <source>
        <dbReference type="RuleBase" id="RU363032"/>
    </source>
</evidence>
<feature type="transmembrane region" description="Helical" evidence="10">
    <location>
        <begin position="12"/>
        <end position="34"/>
    </location>
</feature>
<evidence type="ECO:0000256" key="11">
    <source>
        <dbReference type="RuleBase" id="RU365097"/>
    </source>
</evidence>
<proteinExistence type="inferred from homology"/>
<comment type="similarity">
    <text evidence="11">Belongs to the binding-protein-dependent transport system permease family. CysTW subfamily.</text>
</comment>
<evidence type="ECO:0000256" key="2">
    <source>
        <dbReference type="ARBA" id="ARBA00011779"/>
    </source>
</evidence>